<feature type="domain" description="RRM" evidence="4">
    <location>
        <begin position="132"/>
        <end position="210"/>
    </location>
</feature>
<dbReference type="InterPro" id="IPR035979">
    <property type="entry name" value="RBD_domain_sf"/>
</dbReference>
<dbReference type="SMART" id="SM00360">
    <property type="entry name" value="RRM"/>
    <property type="match status" value="2"/>
</dbReference>
<dbReference type="AlphaFoldDB" id="A0AAV2NG41"/>
<evidence type="ECO:0000256" key="1">
    <source>
        <dbReference type="ARBA" id="ARBA00022884"/>
    </source>
</evidence>
<keyword evidence="6" id="KW-1185">Reference proteome</keyword>
<dbReference type="Proteomes" id="UP001497644">
    <property type="component" value="Chromosome 14"/>
</dbReference>
<feature type="region of interest" description="Disordered" evidence="3">
    <location>
        <begin position="324"/>
        <end position="362"/>
    </location>
</feature>
<organism evidence="5 6">
    <name type="scientific">Lasius platythorax</name>
    <dbReference type="NCBI Taxonomy" id="488582"/>
    <lineage>
        <taxon>Eukaryota</taxon>
        <taxon>Metazoa</taxon>
        <taxon>Ecdysozoa</taxon>
        <taxon>Arthropoda</taxon>
        <taxon>Hexapoda</taxon>
        <taxon>Insecta</taxon>
        <taxon>Pterygota</taxon>
        <taxon>Neoptera</taxon>
        <taxon>Endopterygota</taxon>
        <taxon>Hymenoptera</taxon>
        <taxon>Apocrita</taxon>
        <taxon>Aculeata</taxon>
        <taxon>Formicoidea</taxon>
        <taxon>Formicidae</taxon>
        <taxon>Formicinae</taxon>
        <taxon>Lasius</taxon>
        <taxon>Lasius</taxon>
    </lineage>
</organism>
<feature type="domain" description="RRM" evidence="4">
    <location>
        <begin position="212"/>
        <end position="291"/>
    </location>
</feature>
<dbReference type="EMBL" id="OZ034837">
    <property type="protein sequence ID" value="CAL1678690.1"/>
    <property type="molecule type" value="Genomic_DNA"/>
</dbReference>
<sequence length="667" mass="75126">MESNKSKGGRRGNNRRKSGGNKENKREIERMKKSKSEESVLWSHYSASDNDSRMDVAEEEANSLDLENFDNGGENNPKSTLMCPALRRQLQTHKNVLRLLHEHKLASTQINGQRILSIQPIRWTGPTPGIDCEIFVGRIPKTIYEDTLYPLFKTIGEVFQIRLMVDMAELTRGYCFIMYTNPEDAGRAIVQLDQFEISPGKKIRVLASVNKCKLYIGPLPWYIASEEVVRVIYASAWDIEYVSIYRFPNHDAAAYAIVSFKSHRNAALARRKLRPEKLFKCNEVHVEWARVDWNPSNVYEDRGTVDDKGDVHIVRKYLQPKKTTATSSLAPAQSESNRCQKQLPPICPPSSPGINGNDRGNLVKSIRNPKNTRYATMLSTLNDKTETLTDINDNDVQLLDVVKDQRTRQTSDIDGSTDSFRNFDMWNSNLLSQLSGSSANSGSSKESPNTMCESARDWENDARYSLSKATLSLGRRDAGNRACSNSVSNHRYPCQNHRSFGKTIDQNQLIGDAIQYQVLPYRNPAASCYVLLPQNYLCPKDAIANYPQPSFVNHRIPDELPTNNVPLFANSDRRSSLWYNGNQTGSIAIDKDFIVGEGVAAKQPETDIASGYIQNYSPNILLNFTPIYASENGGTTPYLVSFDAINGNDDKRPRPILKQTTSGRAWL</sequence>
<protein>
    <recommendedName>
        <fullName evidence="4">RRM domain-containing protein</fullName>
    </recommendedName>
</protein>
<keyword evidence="1 2" id="KW-0694">RNA-binding</keyword>
<feature type="region of interest" description="Disordered" evidence="3">
    <location>
        <begin position="1"/>
        <end position="53"/>
    </location>
</feature>
<evidence type="ECO:0000259" key="4">
    <source>
        <dbReference type="PROSITE" id="PS50102"/>
    </source>
</evidence>
<evidence type="ECO:0000256" key="2">
    <source>
        <dbReference type="PROSITE-ProRule" id="PRU00176"/>
    </source>
</evidence>
<name>A0AAV2NG41_9HYME</name>
<dbReference type="InterPro" id="IPR012677">
    <property type="entry name" value="Nucleotide-bd_a/b_plait_sf"/>
</dbReference>
<accession>A0AAV2NG41</accession>
<feature type="compositionally biased region" description="Basic residues" evidence="3">
    <location>
        <begin position="7"/>
        <end position="19"/>
    </location>
</feature>
<dbReference type="InterPro" id="IPR000504">
    <property type="entry name" value="RRM_dom"/>
</dbReference>
<feature type="compositionally biased region" description="Basic and acidic residues" evidence="3">
    <location>
        <begin position="20"/>
        <end position="38"/>
    </location>
</feature>
<dbReference type="CDD" id="cd12249">
    <property type="entry name" value="RRM1_hnRNPR_like"/>
    <property type="match status" value="1"/>
</dbReference>
<dbReference type="Gene3D" id="3.30.70.330">
    <property type="match status" value="2"/>
</dbReference>
<evidence type="ECO:0000313" key="5">
    <source>
        <dbReference type="EMBL" id="CAL1678690.1"/>
    </source>
</evidence>
<dbReference type="Pfam" id="PF00076">
    <property type="entry name" value="RRM_1"/>
    <property type="match status" value="1"/>
</dbReference>
<feature type="compositionally biased region" description="Polar residues" evidence="3">
    <location>
        <begin position="324"/>
        <end position="340"/>
    </location>
</feature>
<dbReference type="GO" id="GO:0003723">
    <property type="term" value="F:RNA binding"/>
    <property type="evidence" value="ECO:0007669"/>
    <property type="project" value="UniProtKB-UniRule"/>
</dbReference>
<gene>
    <name evidence="5" type="ORF">LPLAT_LOCUS4486</name>
</gene>
<dbReference type="PROSITE" id="PS50102">
    <property type="entry name" value="RRM"/>
    <property type="match status" value="2"/>
</dbReference>
<dbReference type="PANTHER" id="PTHR21245">
    <property type="entry name" value="HETEROGENEOUS NUCLEAR RIBONUCLEOPROTEIN"/>
    <property type="match status" value="1"/>
</dbReference>
<dbReference type="SUPFAM" id="SSF54928">
    <property type="entry name" value="RNA-binding domain, RBD"/>
    <property type="match status" value="1"/>
</dbReference>
<evidence type="ECO:0000313" key="6">
    <source>
        <dbReference type="Proteomes" id="UP001497644"/>
    </source>
</evidence>
<proteinExistence type="predicted"/>
<reference evidence="5" key="1">
    <citation type="submission" date="2024-04" db="EMBL/GenBank/DDBJ databases">
        <authorList>
            <consortium name="Molecular Ecology Group"/>
        </authorList>
    </citation>
    <scope>NUCLEOTIDE SEQUENCE</scope>
</reference>
<evidence type="ECO:0000256" key="3">
    <source>
        <dbReference type="SAM" id="MobiDB-lite"/>
    </source>
</evidence>